<dbReference type="PANTHER" id="PTHR23020:SF41">
    <property type="entry name" value="AMINOGLYCOSIDE PHOSPHOTRANSFERASE DOMAIN-CONTAINING PROTEIN"/>
    <property type="match status" value="1"/>
</dbReference>
<keyword evidence="2" id="KW-1185">Reference proteome</keyword>
<reference evidence="3" key="1">
    <citation type="submission" date="2016-11" db="UniProtKB">
        <authorList>
            <consortium name="WormBaseParasite"/>
        </authorList>
    </citation>
    <scope>IDENTIFICATION</scope>
</reference>
<dbReference type="InterPro" id="IPR012877">
    <property type="entry name" value="Dhs-27"/>
</dbReference>
<dbReference type="PANTHER" id="PTHR23020">
    <property type="entry name" value="UNCHARACTERIZED NUCLEAR HORMONE RECEPTOR-RELATED"/>
    <property type="match status" value="1"/>
</dbReference>
<accession>A0A1I7YK03</accession>
<evidence type="ECO:0000259" key="1">
    <source>
        <dbReference type="SMART" id="SM00587"/>
    </source>
</evidence>
<evidence type="ECO:0000313" key="2">
    <source>
        <dbReference type="Proteomes" id="UP000095287"/>
    </source>
</evidence>
<dbReference type="Pfam" id="PF07914">
    <property type="entry name" value="DUF1679"/>
    <property type="match status" value="2"/>
</dbReference>
<dbReference type="Gene3D" id="3.90.1200.10">
    <property type="match status" value="2"/>
</dbReference>
<protein>
    <submittedName>
        <fullName evidence="3">CHK domain-containing protein</fullName>
    </submittedName>
</protein>
<dbReference type="InterPro" id="IPR052961">
    <property type="entry name" value="Oxido-Kinase-like_Enzymes"/>
</dbReference>
<feature type="domain" description="CHK kinase-like" evidence="1">
    <location>
        <begin position="149"/>
        <end position="379"/>
    </location>
</feature>
<organism evidence="2 3">
    <name type="scientific">Steinernema glaseri</name>
    <dbReference type="NCBI Taxonomy" id="37863"/>
    <lineage>
        <taxon>Eukaryota</taxon>
        <taxon>Metazoa</taxon>
        <taxon>Ecdysozoa</taxon>
        <taxon>Nematoda</taxon>
        <taxon>Chromadorea</taxon>
        <taxon>Rhabditida</taxon>
        <taxon>Tylenchina</taxon>
        <taxon>Panagrolaimomorpha</taxon>
        <taxon>Strongyloidoidea</taxon>
        <taxon>Steinernematidae</taxon>
        <taxon>Steinernema</taxon>
    </lineage>
</organism>
<evidence type="ECO:0000313" key="3">
    <source>
        <dbReference type="WBParaSite" id="L893_g17198.t1"/>
    </source>
</evidence>
<dbReference type="AlphaFoldDB" id="A0A1I7YK03"/>
<sequence>MAVDTRNFDISRLDSVKIGESDFDASWLISTLDEKDQEFWKIHDGNVVRSVITTEIGDGKGFVSKVYKCSIEFESDRPDYEVIMKVPGAHALQGAVDSAGTEDAFCVSVTNVHNMECRFYTDYAAKADFPTAKVYSAGELVPGSKPGYLLMESMIGKGESCCVFEGLSKAQLFKIAEHLAHFQHAFLTMEDKSWLQHFDPLKSFTDEDSITFVRPMFEKLVKMRPDVFEEKMKPLRAATEKKGFFGYTMFDHIKDFGVPPVLSHGDLWSNNIMWKLDENGFVVNEIAAVIDFQLAHVGSITNDLARVLRPNNIMWKLDENGFIVNEIAAVIDFQLAHVGSITNDLARVLVCCSDAEIRRQYEEAVLKRYHDTLSRLFAKDGKEVPFDFEKVKEVYKISQLCQTVDILWMIPLFCDGEKKPGSDALWEARTDKIVLRASLALDEALKTLETLPEQYRSD</sequence>
<dbReference type="SMART" id="SM00587">
    <property type="entry name" value="CHK"/>
    <property type="match status" value="1"/>
</dbReference>
<proteinExistence type="predicted"/>
<dbReference type="SUPFAM" id="SSF56112">
    <property type="entry name" value="Protein kinase-like (PK-like)"/>
    <property type="match status" value="2"/>
</dbReference>
<dbReference type="WBParaSite" id="L893_g17198.t1">
    <property type="protein sequence ID" value="L893_g17198.t1"/>
    <property type="gene ID" value="L893_g17198"/>
</dbReference>
<dbReference type="InterPro" id="IPR015897">
    <property type="entry name" value="CHK_kinase-like"/>
</dbReference>
<dbReference type="InterPro" id="IPR011009">
    <property type="entry name" value="Kinase-like_dom_sf"/>
</dbReference>
<dbReference type="Proteomes" id="UP000095287">
    <property type="component" value="Unplaced"/>
</dbReference>
<name>A0A1I7YK03_9BILA</name>